<keyword evidence="2" id="KW-1185">Reference proteome</keyword>
<evidence type="ECO:0000313" key="1">
    <source>
        <dbReference type="EMBL" id="SHL15959.1"/>
    </source>
</evidence>
<reference evidence="2" key="1">
    <citation type="submission" date="2016-11" db="EMBL/GenBank/DDBJ databases">
        <authorList>
            <person name="Varghese N."/>
            <person name="Submissions S."/>
        </authorList>
    </citation>
    <scope>NUCLEOTIDE SEQUENCE [LARGE SCALE GENOMIC DNA]</scope>
    <source>
        <strain evidence="2">CECT 8089</strain>
    </source>
</reference>
<dbReference type="EMBL" id="FRBQ01000001">
    <property type="protein sequence ID" value="SHL15959.1"/>
    <property type="molecule type" value="Genomic_DNA"/>
</dbReference>
<name>A0A1M6YDA7_9GAMM</name>
<evidence type="ECO:0000313" key="2">
    <source>
        <dbReference type="Proteomes" id="UP000184305"/>
    </source>
</evidence>
<dbReference type="Proteomes" id="UP000184305">
    <property type="component" value="Unassembled WGS sequence"/>
</dbReference>
<protein>
    <submittedName>
        <fullName evidence="1">Uncharacterized protein</fullName>
    </submittedName>
</protein>
<proteinExistence type="predicted"/>
<dbReference type="AlphaFoldDB" id="A0A1M6YDA7"/>
<organism evidence="1 2">
    <name type="scientific">Phytopseudomonas punonensis</name>
    <dbReference type="NCBI Taxonomy" id="1220495"/>
    <lineage>
        <taxon>Bacteria</taxon>
        <taxon>Pseudomonadati</taxon>
        <taxon>Pseudomonadota</taxon>
        <taxon>Gammaproteobacteria</taxon>
        <taxon>Pseudomonadales</taxon>
        <taxon>Pseudomonadaceae</taxon>
        <taxon>Phytopseudomonas</taxon>
    </lineage>
</organism>
<gene>
    <name evidence="1" type="ORF">SAMN05216288_1212</name>
</gene>
<dbReference type="STRING" id="1220495.SAMN05216288_1212"/>
<sequence>MRAIRGRRLGVPARSHRYRTDSGSNLTLLLRHTPLTQLAQPLPAKIHE</sequence>
<accession>A0A1M6YDA7</accession>